<gene>
    <name evidence="4" type="ORF">AB3X52_18865</name>
</gene>
<organism evidence="4 5">
    <name type="scientific">Nocardioides eburneus</name>
    <dbReference type="NCBI Taxonomy" id="3231482"/>
    <lineage>
        <taxon>Bacteria</taxon>
        <taxon>Bacillati</taxon>
        <taxon>Actinomycetota</taxon>
        <taxon>Actinomycetes</taxon>
        <taxon>Propionibacteriales</taxon>
        <taxon>Nocardioidaceae</taxon>
        <taxon>Nocardioides</taxon>
    </lineage>
</organism>
<keyword evidence="2" id="KW-0812">Transmembrane</keyword>
<sequence length="341" mass="34286">MRTRTAPEHHDVVRRRLELLRAELAQEWASPVAEEPASAEPDEVWWAGHTQVPGAGEEWPAAEADDADAVRDLAAADDVPAVPVPGRHAARRRRVLPLAALVPAPVRGRVGLGPWQLVVVALAVAAALAVTCWWVIRSDSSAAPAPVVATGASGTPLVDLSGGAAPSPSPTAPVVAPSGVASAGGPATVDGSEAASAGATVTVDVEGKVKRPGIAVLPAGARVIDAIKAAGGPRKRRDLAGLNLAAVLSDGQQVVVGGASGSAGAPPSTAGSPAPGATSLVNLNTASAEELETLPGVGPVTAQSIIDWREENGGFTSVEELLQIDGIGEKTLAKLTPYVTV</sequence>
<reference evidence="4 5" key="1">
    <citation type="submission" date="2024-07" db="EMBL/GenBank/DDBJ databases">
        <authorList>
            <person name="Lee S."/>
            <person name="Kang M."/>
        </authorList>
    </citation>
    <scope>NUCLEOTIDE SEQUENCE [LARGE SCALE GENOMIC DNA]</scope>
    <source>
        <strain evidence="4 5">DS6</strain>
    </source>
</reference>
<feature type="domain" description="Helix-hairpin-helix DNA-binding motif class 1" evidence="3">
    <location>
        <begin position="319"/>
        <end position="338"/>
    </location>
</feature>
<evidence type="ECO:0000259" key="3">
    <source>
        <dbReference type="SMART" id="SM00278"/>
    </source>
</evidence>
<dbReference type="RefSeq" id="WP_367995652.1">
    <property type="nucleotide sequence ID" value="NZ_JBFPJR010000055.1"/>
</dbReference>
<accession>A0ABV3T614</accession>
<dbReference type="InterPro" id="IPR004509">
    <property type="entry name" value="Competence_ComEA_HhH"/>
</dbReference>
<feature type="transmembrane region" description="Helical" evidence="2">
    <location>
        <begin position="117"/>
        <end position="136"/>
    </location>
</feature>
<dbReference type="Pfam" id="PF10531">
    <property type="entry name" value="SLBB"/>
    <property type="match status" value="1"/>
</dbReference>
<dbReference type="SUPFAM" id="SSF47781">
    <property type="entry name" value="RuvA domain 2-like"/>
    <property type="match status" value="1"/>
</dbReference>
<protein>
    <submittedName>
        <fullName evidence="4">Helix-hairpin-helix domain-containing protein</fullName>
    </submittedName>
</protein>
<feature type="domain" description="Helix-hairpin-helix DNA-binding motif class 1" evidence="3">
    <location>
        <begin position="289"/>
        <end position="308"/>
    </location>
</feature>
<dbReference type="Pfam" id="PF12836">
    <property type="entry name" value="HHH_3"/>
    <property type="match status" value="1"/>
</dbReference>
<dbReference type="PANTHER" id="PTHR21180:SF32">
    <property type="entry name" value="ENDONUCLEASE_EXONUCLEASE_PHOSPHATASE FAMILY DOMAIN-CONTAINING PROTEIN 1"/>
    <property type="match status" value="1"/>
</dbReference>
<proteinExistence type="predicted"/>
<keyword evidence="2" id="KW-0472">Membrane</keyword>
<evidence type="ECO:0000256" key="1">
    <source>
        <dbReference type="SAM" id="MobiDB-lite"/>
    </source>
</evidence>
<name>A0ABV3T614_9ACTN</name>
<comment type="caution">
    <text evidence="4">The sequence shown here is derived from an EMBL/GenBank/DDBJ whole genome shotgun (WGS) entry which is preliminary data.</text>
</comment>
<keyword evidence="5" id="KW-1185">Reference proteome</keyword>
<dbReference type="Gene3D" id="3.10.560.10">
    <property type="entry name" value="Outer membrane lipoprotein wza domain like"/>
    <property type="match status" value="1"/>
</dbReference>
<dbReference type="PANTHER" id="PTHR21180">
    <property type="entry name" value="ENDONUCLEASE/EXONUCLEASE/PHOSPHATASE FAMILY DOMAIN-CONTAINING PROTEIN 1"/>
    <property type="match status" value="1"/>
</dbReference>
<evidence type="ECO:0000256" key="2">
    <source>
        <dbReference type="SAM" id="Phobius"/>
    </source>
</evidence>
<dbReference type="Proteomes" id="UP001556631">
    <property type="component" value="Unassembled WGS sequence"/>
</dbReference>
<dbReference type="NCBIfam" id="TIGR00426">
    <property type="entry name" value="competence protein ComEA helix-hairpin-helix repeat region"/>
    <property type="match status" value="1"/>
</dbReference>
<dbReference type="InterPro" id="IPR019554">
    <property type="entry name" value="Soluble_ligand-bd"/>
</dbReference>
<keyword evidence="2" id="KW-1133">Transmembrane helix</keyword>
<dbReference type="Gene3D" id="1.10.150.320">
    <property type="entry name" value="Photosystem II 12 kDa extrinsic protein"/>
    <property type="match status" value="1"/>
</dbReference>
<dbReference type="SMART" id="SM00278">
    <property type="entry name" value="HhH1"/>
    <property type="match status" value="2"/>
</dbReference>
<feature type="region of interest" description="Disordered" evidence="1">
    <location>
        <begin position="161"/>
        <end position="187"/>
    </location>
</feature>
<dbReference type="InterPro" id="IPR010994">
    <property type="entry name" value="RuvA_2-like"/>
</dbReference>
<evidence type="ECO:0000313" key="5">
    <source>
        <dbReference type="Proteomes" id="UP001556631"/>
    </source>
</evidence>
<dbReference type="EMBL" id="JBFPJR010000055">
    <property type="protein sequence ID" value="MEX0429685.1"/>
    <property type="molecule type" value="Genomic_DNA"/>
</dbReference>
<dbReference type="InterPro" id="IPR051675">
    <property type="entry name" value="Endo/Exo/Phosphatase_dom_1"/>
</dbReference>
<dbReference type="InterPro" id="IPR003583">
    <property type="entry name" value="Hlx-hairpin-Hlx_DNA-bd_motif"/>
</dbReference>
<evidence type="ECO:0000313" key="4">
    <source>
        <dbReference type="EMBL" id="MEX0429685.1"/>
    </source>
</evidence>